<organism evidence="4 5">
    <name type="scientific">Kineosporia corallincola</name>
    <dbReference type="NCBI Taxonomy" id="2835133"/>
    <lineage>
        <taxon>Bacteria</taxon>
        <taxon>Bacillati</taxon>
        <taxon>Actinomycetota</taxon>
        <taxon>Actinomycetes</taxon>
        <taxon>Kineosporiales</taxon>
        <taxon>Kineosporiaceae</taxon>
        <taxon>Kineosporia</taxon>
    </lineage>
</organism>
<feature type="compositionally biased region" description="Low complexity" evidence="1">
    <location>
        <begin position="128"/>
        <end position="189"/>
    </location>
</feature>
<feature type="compositionally biased region" description="Low complexity" evidence="1">
    <location>
        <begin position="109"/>
        <end position="119"/>
    </location>
</feature>
<feature type="region of interest" description="Disordered" evidence="1">
    <location>
        <begin position="109"/>
        <end position="189"/>
    </location>
</feature>
<dbReference type="InterPro" id="IPR001480">
    <property type="entry name" value="Bulb-type_lectin_dom"/>
</dbReference>
<feature type="transmembrane region" description="Helical" evidence="2">
    <location>
        <begin position="65"/>
        <end position="83"/>
    </location>
</feature>
<keyword evidence="2" id="KW-0472">Membrane</keyword>
<dbReference type="InterPro" id="IPR036426">
    <property type="entry name" value="Bulb-type_lectin_dom_sf"/>
</dbReference>
<evidence type="ECO:0000313" key="4">
    <source>
        <dbReference type="EMBL" id="MBT0770182.1"/>
    </source>
</evidence>
<sequence>MARDSGQRNGDGQWDDGSQWDGDGRWSEDGNWAGGSGRSRETSSRAEISDLDLVPPKPMTLRGPVIGTAVAVVAVVLGLGVLVPRWVRGDDPEQGALPPPVQIAIATGEATPTGPATATVSPGRRTQSPAVTPTGTVTSTPTATRKGGATRAAAGTTGTNGAAEPAAQGGGKATTTTTTTRATTSTTTQAAAQEWGSLVVNSTSVLRPGENWHTDRIRLALTSGGNVTLTDENGDVTWSSGTSGGEELVFQADGNFVLYDDDNGTLWSTSTMNNDGAVLTLGSGGDVSISLSGTTLWSVP</sequence>
<reference evidence="4 5" key="1">
    <citation type="submission" date="2021-05" db="EMBL/GenBank/DDBJ databases">
        <title>Kineosporia and Streptomyces sp. nov. two new marine actinobacteria isolated from Coral.</title>
        <authorList>
            <person name="Buangrab K."/>
            <person name="Sutthacheep M."/>
            <person name="Yeemin T."/>
            <person name="Harunari E."/>
            <person name="Igarashi Y."/>
            <person name="Kanchanasin P."/>
            <person name="Tanasupawat S."/>
            <person name="Phongsopitanun W."/>
        </authorList>
    </citation>
    <scope>NUCLEOTIDE SEQUENCE [LARGE SCALE GENOMIC DNA]</scope>
    <source>
        <strain evidence="4 5">J2-2</strain>
    </source>
</reference>
<evidence type="ECO:0000259" key="3">
    <source>
        <dbReference type="PROSITE" id="PS50927"/>
    </source>
</evidence>
<feature type="compositionally biased region" description="Low complexity" evidence="1">
    <location>
        <begin position="10"/>
        <end position="21"/>
    </location>
</feature>
<proteinExistence type="predicted"/>
<evidence type="ECO:0000313" key="5">
    <source>
        <dbReference type="Proteomes" id="UP001197247"/>
    </source>
</evidence>
<comment type="caution">
    <text evidence="4">The sequence shown here is derived from an EMBL/GenBank/DDBJ whole genome shotgun (WGS) entry which is preliminary data.</text>
</comment>
<feature type="region of interest" description="Disordered" evidence="1">
    <location>
        <begin position="1"/>
        <end position="51"/>
    </location>
</feature>
<accession>A0ABS5TGG7</accession>
<protein>
    <recommendedName>
        <fullName evidence="3">Bulb-type lectin domain-containing protein</fullName>
    </recommendedName>
</protein>
<dbReference type="RefSeq" id="WP_214156473.1">
    <property type="nucleotide sequence ID" value="NZ_JAHBAY010000005.1"/>
</dbReference>
<gene>
    <name evidence="4" type="ORF">KIH74_14675</name>
</gene>
<evidence type="ECO:0000256" key="1">
    <source>
        <dbReference type="SAM" id="MobiDB-lite"/>
    </source>
</evidence>
<evidence type="ECO:0000256" key="2">
    <source>
        <dbReference type="SAM" id="Phobius"/>
    </source>
</evidence>
<dbReference type="PROSITE" id="PS50927">
    <property type="entry name" value="BULB_LECTIN"/>
    <property type="match status" value="1"/>
</dbReference>
<dbReference type="SUPFAM" id="SSF51110">
    <property type="entry name" value="alpha-D-mannose-specific plant lectins"/>
    <property type="match status" value="1"/>
</dbReference>
<keyword evidence="2" id="KW-0812">Transmembrane</keyword>
<dbReference type="Proteomes" id="UP001197247">
    <property type="component" value="Unassembled WGS sequence"/>
</dbReference>
<dbReference type="EMBL" id="JAHBAY010000005">
    <property type="protein sequence ID" value="MBT0770182.1"/>
    <property type="molecule type" value="Genomic_DNA"/>
</dbReference>
<feature type="domain" description="Bulb-type lectin" evidence="3">
    <location>
        <begin position="197"/>
        <end position="300"/>
    </location>
</feature>
<name>A0ABS5TGG7_9ACTN</name>
<keyword evidence="2" id="KW-1133">Transmembrane helix</keyword>
<dbReference type="Gene3D" id="2.90.10.10">
    <property type="entry name" value="Bulb-type lectin domain"/>
    <property type="match status" value="1"/>
</dbReference>
<feature type="compositionally biased region" description="Basic and acidic residues" evidence="1">
    <location>
        <begin position="38"/>
        <end position="48"/>
    </location>
</feature>
<keyword evidence="5" id="KW-1185">Reference proteome</keyword>